<feature type="domain" description="DUF6922" evidence="1">
    <location>
        <begin position="14"/>
        <end position="61"/>
    </location>
</feature>
<dbReference type="EMBL" id="PFTB01000044">
    <property type="protein sequence ID" value="PJB99419.1"/>
    <property type="molecule type" value="Genomic_DNA"/>
</dbReference>
<evidence type="ECO:0000259" key="1">
    <source>
        <dbReference type="Pfam" id="PF21956"/>
    </source>
</evidence>
<dbReference type="InterPro" id="IPR053830">
    <property type="entry name" value="DUF6922"/>
</dbReference>
<dbReference type="AlphaFoldDB" id="A0A2M8DMR1"/>
<gene>
    <name evidence="2" type="ORF">CO077_01830</name>
</gene>
<dbReference type="Proteomes" id="UP000228875">
    <property type="component" value="Unassembled WGS sequence"/>
</dbReference>
<proteinExistence type="predicted"/>
<dbReference type="Pfam" id="PF21956">
    <property type="entry name" value="DUF6922"/>
    <property type="match status" value="1"/>
</dbReference>
<reference evidence="3" key="1">
    <citation type="submission" date="2017-09" db="EMBL/GenBank/DDBJ databases">
        <title>Depth-based differentiation of microbial function through sediment-hosted aquifers and enrichment of novel symbionts in the deep terrestrial subsurface.</title>
        <authorList>
            <person name="Probst A.J."/>
            <person name="Ladd B."/>
            <person name="Jarett J.K."/>
            <person name="Geller-Mcgrath D.E."/>
            <person name="Sieber C.M.K."/>
            <person name="Emerson J.B."/>
            <person name="Anantharaman K."/>
            <person name="Thomas B.C."/>
            <person name="Malmstrom R."/>
            <person name="Stieglmeier M."/>
            <person name="Klingl A."/>
            <person name="Woyke T."/>
            <person name="Ryan C.M."/>
            <person name="Banfield J.F."/>
        </authorList>
    </citation>
    <scope>NUCLEOTIDE SEQUENCE [LARGE SCALE GENOMIC DNA]</scope>
</reference>
<comment type="caution">
    <text evidence="2">The sequence shown here is derived from an EMBL/GenBank/DDBJ whole genome shotgun (WGS) entry which is preliminary data.</text>
</comment>
<evidence type="ECO:0000313" key="2">
    <source>
        <dbReference type="EMBL" id="PJB99419.1"/>
    </source>
</evidence>
<organism evidence="2 3">
    <name type="scientific">Candidatus Nealsonbacteria bacterium CG_4_9_14_0_8_um_filter_35_12</name>
    <dbReference type="NCBI Taxonomy" id="1974692"/>
    <lineage>
        <taxon>Bacteria</taxon>
        <taxon>Candidatus Nealsoniibacteriota</taxon>
    </lineage>
</organism>
<name>A0A2M8DMR1_9BACT</name>
<protein>
    <recommendedName>
        <fullName evidence="1">DUF6922 domain-containing protein</fullName>
    </recommendedName>
</protein>
<evidence type="ECO:0000313" key="3">
    <source>
        <dbReference type="Proteomes" id="UP000228875"/>
    </source>
</evidence>
<sequence>MLKNKKIPQKMRWLFWSYDIKTLDFDRDKDYIISQVLNYGTWDDVRWLKKTYSDDEIKKVIKNPSRGIWFEKVLNYWCVIFNIRLKKDLFQKAIFRVNV</sequence>
<accession>A0A2M8DMR1</accession>